<evidence type="ECO:0000313" key="2">
    <source>
        <dbReference type="EMBL" id="VEL15573.1"/>
    </source>
</evidence>
<sequence length="64" mass="7015">MSVMYRPITAETESESGVTNAQLSRGDFRAPAGIGLHGSMWQGREEEGTRQGYSCCDGCRSRWG</sequence>
<name>A0A448WMS5_9PLAT</name>
<accession>A0A448WMS5</accession>
<feature type="region of interest" description="Disordered" evidence="1">
    <location>
        <begin position="1"/>
        <end position="25"/>
    </location>
</feature>
<keyword evidence="3" id="KW-1185">Reference proteome</keyword>
<proteinExistence type="predicted"/>
<evidence type="ECO:0000256" key="1">
    <source>
        <dbReference type="SAM" id="MobiDB-lite"/>
    </source>
</evidence>
<dbReference type="Proteomes" id="UP000784294">
    <property type="component" value="Unassembled WGS sequence"/>
</dbReference>
<dbReference type="EMBL" id="CAAALY010025072">
    <property type="protein sequence ID" value="VEL15573.1"/>
    <property type="molecule type" value="Genomic_DNA"/>
</dbReference>
<protein>
    <submittedName>
        <fullName evidence="2">Uncharacterized protein</fullName>
    </submittedName>
</protein>
<reference evidence="2" key="1">
    <citation type="submission" date="2018-11" db="EMBL/GenBank/DDBJ databases">
        <authorList>
            <consortium name="Pathogen Informatics"/>
        </authorList>
    </citation>
    <scope>NUCLEOTIDE SEQUENCE</scope>
</reference>
<comment type="caution">
    <text evidence="2">The sequence shown here is derived from an EMBL/GenBank/DDBJ whole genome shotgun (WGS) entry which is preliminary data.</text>
</comment>
<dbReference type="AlphaFoldDB" id="A0A448WMS5"/>
<gene>
    <name evidence="2" type="ORF">PXEA_LOCUS9013</name>
</gene>
<evidence type="ECO:0000313" key="3">
    <source>
        <dbReference type="Proteomes" id="UP000784294"/>
    </source>
</evidence>
<organism evidence="2 3">
    <name type="scientific">Protopolystoma xenopodis</name>
    <dbReference type="NCBI Taxonomy" id="117903"/>
    <lineage>
        <taxon>Eukaryota</taxon>
        <taxon>Metazoa</taxon>
        <taxon>Spiralia</taxon>
        <taxon>Lophotrochozoa</taxon>
        <taxon>Platyhelminthes</taxon>
        <taxon>Monogenea</taxon>
        <taxon>Polyopisthocotylea</taxon>
        <taxon>Polystomatidea</taxon>
        <taxon>Polystomatidae</taxon>
        <taxon>Protopolystoma</taxon>
    </lineage>
</organism>